<name>A0A917FXN3_9BACL</name>
<dbReference type="EMBL" id="BMKR01000053">
    <property type="protein sequence ID" value="GGG11625.1"/>
    <property type="molecule type" value="Genomic_DNA"/>
</dbReference>
<dbReference type="Proteomes" id="UP000637643">
    <property type="component" value="Unassembled WGS sequence"/>
</dbReference>
<dbReference type="AlphaFoldDB" id="A0A917FXN3"/>
<sequence>MVSKVKLFCIPHAGGLSSIYYGWKDKLEDHIELIPIELPGRGTRANRPLCDNIQEVVLDLYREIRPYLDDSPFAIFGHSFGALLTYELIHLIKEASRREPLHVFFSGKLPLHIPVSRICHTLSRTEFEEYIIGLGGIPPELHNCTEILDLFLPIIRADIKLVETYQLKEDSIKPLPVDISILHGSEDQIADKKRLVEWTSYTSRQCHFHDFPGGHFFINDRTENVVNVVNRTLSRVC</sequence>
<dbReference type="SUPFAM" id="SSF53474">
    <property type="entry name" value="alpha/beta-Hydrolases"/>
    <property type="match status" value="1"/>
</dbReference>
<organism evidence="3 4">
    <name type="scientific">Paenibacillus albidus</name>
    <dbReference type="NCBI Taxonomy" id="2041023"/>
    <lineage>
        <taxon>Bacteria</taxon>
        <taxon>Bacillati</taxon>
        <taxon>Bacillota</taxon>
        <taxon>Bacilli</taxon>
        <taxon>Bacillales</taxon>
        <taxon>Paenibacillaceae</taxon>
        <taxon>Paenibacillus</taxon>
    </lineage>
</organism>
<evidence type="ECO:0000256" key="1">
    <source>
        <dbReference type="ARBA" id="ARBA00007169"/>
    </source>
</evidence>
<accession>A0A917FXN3</accession>
<evidence type="ECO:0000259" key="2">
    <source>
        <dbReference type="Pfam" id="PF00975"/>
    </source>
</evidence>
<evidence type="ECO:0000313" key="3">
    <source>
        <dbReference type="EMBL" id="GGG11625.1"/>
    </source>
</evidence>
<dbReference type="PANTHER" id="PTHR11487">
    <property type="entry name" value="THIOESTERASE"/>
    <property type="match status" value="1"/>
</dbReference>
<dbReference type="GO" id="GO:0008610">
    <property type="term" value="P:lipid biosynthetic process"/>
    <property type="evidence" value="ECO:0007669"/>
    <property type="project" value="TreeGrafter"/>
</dbReference>
<reference evidence="3" key="1">
    <citation type="journal article" date="2014" name="Int. J. Syst. Evol. Microbiol.">
        <title>Complete genome sequence of Corynebacterium casei LMG S-19264T (=DSM 44701T), isolated from a smear-ripened cheese.</title>
        <authorList>
            <consortium name="US DOE Joint Genome Institute (JGI-PGF)"/>
            <person name="Walter F."/>
            <person name="Albersmeier A."/>
            <person name="Kalinowski J."/>
            <person name="Ruckert C."/>
        </authorList>
    </citation>
    <scope>NUCLEOTIDE SEQUENCE</scope>
    <source>
        <strain evidence="3">CGMCC 1.16134</strain>
    </source>
</reference>
<comment type="caution">
    <text evidence="3">The sequence shown here is derived from an EMBL/GenBank/DDBJ whole genome shotgun (WGS) entry which is preliminary data.</text>
</comment>
<dbReference type="Pfam" id="PF00975">
    <property type="entry name" value="Thioesterase"/>
    <property type="match status" value="1"/>
</dbReference>
<dbReference type="RefSeq" id="WP_189032140.1">
    <property type="nucleotide sequence ID" value="NZ_BMKR01000053.1"/>
</dbReference>
<dbReference type="InterPro" id="IPR029058">
    <property type="entry name" value="AB_hydrolase_fold"/>
</dbReference>
<reference evidence="3" key="2">
    <citation type="submission" date="2020-09" db="EMBL/GenBank/DDBJ databases">
        <authorList>
            <person name="Sun Q."/>
            <person name="Zhou Y."/>
        </authorList>
    </citation>
    <scope>NUCLEOTIDE SEQUENCE</scope>
    <source>
        <strain evidence="3">CGMCC 1.16134</strain>
    </source>
</reference>
<keyword evidence="4" id="KW-1185">Reference proteome</keyword>
<evidence type="ECO:0000313" key="4">
    <source>
        <dbReference type="Proteomes" id="UP000637643"/>
    </source>
</evidence>
<proteinExistence type="inferred from homology"/>
<comment type="similarity">
    <text evidence="1">Belongs to the thioesterase family.</text>
</comment>
<protein>
    <submittedName>
        <fullName evidence="3">Thioesterase</fullName>
    </submittedName>
</protein>
<dbReference type="InterPro" id="IPR012223">
    <property type="entry name" value="TEII"/>
</dbReference>
<gene>
    <name evidence="3" type="ORF">GCM10010912_65070</name>
</gene>
<feature type="domain" description="Thioesterase" evidence="2">
    <location>
        <begin position="6"/>
        <end position="231"/>
    </location>
</feature>
<dbReference type="PANTHER" id="PTHR11487:SF0">
    <property type="entry name" value="S-ACYL FATTY ACID SYNTHASE THIOESTERASE, MEDIUM CHAIN"/>
    <property type="match status" value="1"/>
</dbReference>
<dbReference type="Gene3D" id="3.40.50.1820">
    <property type="entry name" value="alpha/beta hydrolase"/>
    <property type="match status" value="1"/>
</dbReference>
<dbReference type="InterPro" id="IPR001031">
    <property type="entry name" value="Thioesterase"/>
</dbReference>